<feature type="compositionally biased region" description="Polar residues" evidence="1">
    <location>
        <begin position="57"/>
        <end position="69"/>
    </location>
</feature>
<feature type="compositionally biased region" description="Pro residues" evidence="1">
    <location>
        <begin position="736"/>
        <end position="745"/>
    </location>
</feature>
<dbReference type="Proteomes" id="UP000030762">
    <property type="component" value="Unassembled WGS sequence"/>
</dbReference>
<feature type="region of interest" description="Disordered" evidence="1">
    <location>
        <begin position="466"/>
        <end position="882"/>
    </location>
</feature>
<gene>
    <name evidence="3" type="ORF">SDRG_02545</name>
</gene>
<feature type="compositionally biased region" description="Low complexity" evidence="1">
    <location>
        <begin position="362"/>
        <end position="371"/>
    </location>
</feature>
<feature type="region of interest" description="Disordered" evidence="1">
    <location>
        <begin position="1"/>
        <end position="99"/>
    </location>
</feature>
<feature type="region of interest" description="Disordered" evidence="1">
    <location>
        <begin position="332"/>
        <end position="374"/>
    </location>
</feature>
<dbReference type="OMA" id="PRGMISI"/>
<dbReference type="PANTHER" id="PTHR37384">
    <property type="entry name" value="OS01G0835600 PROTEIN"/>
    <property type="match status" value="1"/>
</dbReference>
<evidence type="ECO:0000256" key="1">
    <source>
        <dbReference type="SAM" id="MobiDB-lite"/>
    </source>
</evidence>
<reference evidence="3 4" key="1">
    <citation type="submission" date="2012-04" db="EMBL/GenBank/DDBJ databases">
        <title>The Genome Sequence of Saprolegnia declina VS20.</title>
        <authorList>
            <consortium name="The Broad Institute Genome Sequencing Platform"/>
            <person name="Russ C."/>
            <person name="Nusbaum C."/>
            <person name="Tyler B."/>
            <person name="van West P."/>
            <person name="Dieguez-Uribeondo J."/>
            <person name="de Bruijn I."/>
            <person name="Tripathy S."/>
            <person name="Jiang R."/>
            <person name="Young S.K."/>
            <person name="Zeng Q."/>
            <person name="Gargeya S."/>
            <person name="Fitzgerald M."/>
            <person name="Haas B."/>
            <person name="Abouelleil A."/>
            <person name="Alvarado L."/>
            <person name="Arachchi H.M."/>
            <person name="Berlin A."/>
            <person name="Chapman S.B."/>
            <person name="Goldberg J."/>
            <person name="Griggs A."/>
            <person name="Gujja S."/>
            <person name="Hansen M."/>
            <person name="Howarth C."/>
            <person name="Imamovic A."/>
            <person name="Larimer J."/>
            <person name="McCowen C."/>
            <person name="Montmayeur A."/>
            <person name="Murphy C."/>
            <person name="Neiman D."/>
            <person name="Pearson M."/>
            <person name="Priest M."/>
            <person name="Roberts A."/>
            <person name="Saif S."/>
            <person name="Shea T."/>
            <person name="Sisk P."/>
            <person name="Sykes S."/>
            <person name="Wortman J."/>
            <person name="Nusbaum C."/>
            <person name="Birren B."/>
        </authorList>
    </citation>
    <scope>NUCLEOTIDE SEQUENCE [LARGE SCALE GENOMIC DNA]</scope>
    <source>
        <strain evidence="3 4">VS20</strain>
    </source>
</reference>
<protein>
    <recommendedName>
        <fullName evidence="2">PTM/DIR17-like Tudor domain-containing protein</fullName>
    </recommendedName>
</protein>
<keyword evidence="4" id="KW-1185">Reference proteome</keyword>
<organism evidence="3 4">
    <name type="scientific">Saprolegnia diclina (strain VS20)</name>
    <dbReference type="NCBI Taxonomy" id="1156394"/>
    <lineage>
        <taxon>Eukaryota</taxon>
        <taxon>Sar</taxon>
        <taxon>Stramenopiles</taxon>
        <taxon>Oomycota</taxon>
        <taxon>Saprolegniomycetes</taxon>
        <taxon>Saprolegniales</taxon>
        <taxon>Saprolegniaceae</taxon>
        <taxon>Saprolegnia</taxon>
    </lineage>
</organism>
<dbReference type="AlphaFoldDB" id="T0S448"/>
<feature type="compositionally biased region" description="Basic and acidic residues" evidence="1">
    <location>
        <begin position="113"/>
        <end position="131"/>
    </location>
</feature>
<evidence type="ECO:0000313" key="3">
    <source>
        <dbReference type="EMBL" id="EQC39888.1"/>
    </source>
</evidence>
<feature type="compositionally biased region" description="Low complexity" evidence="1">
    <location>
        <begin position="759"/>
        <end position="770"/>
    </location>
</feature>
<dbReference type="GeneID" id="19943272"/>
<dbReference type="InterPro" id="IPR047365">
    <property type="entry name" value="Tudor_AtPTM-like"/>
</dbReference>
<feature type="compositionally biased region" description="Polar residues" evidence="1">
    <location>
        <begin position="163"/>
        <end position="172"/>
    </location>
</feature>
<sequence>MDEARHEKEGGRPSTPKKKEAEKKVPKPDKGLPSVPMLRPRPVVEVHNGSETESDSETSQRQGSFSESDGPTPGRAAHRRTPSNDNKMSLRESVPSDIQRTGAMLTNLLARGSEMHNDRHMQEGALRRVPELPKPNLRKPESDGPLPTLHGAGAGDMRLPALTMNNLMRQNQGGPSAPGPPSLPSSSHMNDMHMRGPPPPLQAPPRMDMSMNRPSPGGPPSWPSSRPQIESEPPAMKRPSSPPRERNMPYQQAPGPQLSVQAPRDDYDYPTYQPPEALVGQRIAKTFAGHGRFVGQVVKFNPQTELFTVVYADGDTEELTRENTMNLLIEDKRVGSKPRDQGPPQAQPGPPPMMRKPEHMQAPAPSAAPPSNGGYKLAISDRELDILTTLFEKHAWPLLAEHGWKSEMHGASFFFYPPWAGKSTREPEYFNSVLDAMKYISMHAELMRLCFPVDIQATILSIFDQNKAPSQGPPNGNKRHLDNDGPSSINKRSKPESPPAAMVRGGPPPMMGRPYYEGSHHPSLQAQQHGVHGHHAGYEYPPELSQSRPGLSAPPPVSRYPSRMEDEQIEYHMRMGSAPPPSTSNRGYPSPSPSGRQASPRFAMGAGGPPPPTGAPTSRPQMFHEGYQAREYERSRAPPSNAPYMMPSPRHHPGMESVPRGVPAPSRTGHLTPAGYAESPREAARLSAPSGGPSPGMHRGQRVMMYPPGAAPPSAGPPGASNARDSVPPAMHGRYAPPPSNPRGPMPRGMISIADLDKSASSTSRLPPSSDGRLRMFPGDAPPNAGSYPPIASGRMPTPREWDEQQQQQQQQQRAPGYPDQAGFRREEPRMYPPADRYAAMPPPDTSGYYERGMSRYPPAPGGFAPPPSNGNPPSGGPDPRAAEYAQYARRM</sequence>
<dbReference type="EMBL" id="JH767137">
    <property type="protein sequence ID" value="EQC39888.1"/>
    <property type="molecule type" value="Genomic_DNA"/>
</dbReference>
<feature type="region of interest" description="Disordered" evidence="1">
    <location>
        <begin position="112"/>
        <end position="270"/>
    </location>
</feature>
<feature type="domain" description="PTM/DIR17-like Tudor" evidence="2">
    <location>
        <begin position="280"/>
        <end position="322"/>
    </location>
</feature>
<proteinExistence type="predicted"/>
<evidence type="ECO:0000313" key="4">
    <source>
        <dbReference type="Proteomes" id="UP000030762"/>
    </source>
</evidence>
<dbReference type="RefSeq" id="XP_008606362.1">
    <property type="nucleotide sequence ID" value="XM_008608140.1"/>
</dbReference>
<dbReference type="OrthoDB" id="168165at2759"/>
<feature type="compositionally biased region" description="Basic and acidic residues" evidence="1">
    <location>
        <begin position="1"/>
        <end position="30"/>
    </location>
</feature>
<feature type="compositionally biased region" description="Basic and acidic residues" evidence="1">
    <location>
        <begin position="627"/>
        <end position="636"/>
    </location>
</feature>
<feature type="compositionally biased region" description="Pro residues" evidence="1">
    <location>
        <begin position="858"/>
        <end position="877"/>
    </location>
</feature>
<dbReference type="eggNOG" id="ENOG502S2MB">
    <property type="taxonomic scope" value="Eukaryota"/>
</dbReference>
<name>T0S448_SAPDV</name>
<feature type="compositionally biased region" description="Pro residues" evidence="1">
    <location>
        <begin position="345"/>
        <end position="354"/>
    </location>
</feature>
<accession>T0S448</accession>
<dbReference type="VEuPathDB" id="FungiDB:SDRG_02545"/>
<dbReference type="PANTHER" id="PTHR37384:SF1">
    <property type="entry name" value="OS01G0835600 PROTEIN"/>
    <property type="match status" value="1"/>
</dbReference>
<dbReference type="Pfam" id="PF21743">
    <property type="entry name" value="PTM_DIR17_Tudor"/>
    <property type="match status" value="1"/>
</dbReference>
<evidence type="ECO:0000259" key="2">
    <source>
        <dbReference type="Pfam" id="PF21743"/>
    </source>
</evidence>
<dbReference type="InParanoid" id="T0S448"/>
<feature type="compositionally biased region" description="Basic and acidic residues" evidence="1">
    <location>
        <begin position="562"/>
        <end position="573"/>
    </location>
</feature>
<feature type="compositionally biased region" description="Polar residues" evidence="1">
    <location>
        <begin position="583"/>
        <end position="597"/>
    </location>
</feature>